<gene>
    <name evidence="2" type="ORF">PS652_01718</name>
    <name evidence="3" type="ORF">PS652_02242</name>
</gene>
<evidence type="ECO:0000313" key="3">
    <source>
        <dbReference type="EMBL" id="VVM80109.1"/>
    </source>
</evidence>
<keyword evidence="1" id="KW-0812">Transmembrane</keyword>
<dbReference type="Proteomes" id="UP000326595">
    <property type="component" value="Chromosome"/>
</dbReference>
<reference evidence="2 4" key="2">
    <citation type="submission" date="2024-03" db="EMBL/GenBank/DDBJ databases">
        <authorList>
            <person name="Alaster D. Moffat"/>
            <person name="Govind Chandra"/>
            <person name="Andrew W. Truman"/>
        </authorList>
    </citation>
    <scope>NUCLEOTIDE SEQUENCE [LARGE SCALE GENOMIC DNA]</scope>
    <source>
        <strain evidence="2">PS652</strain>
    </source>
</reference>
<keyword evidence="1" id="KW-0472">Membrane</keyword>
<evidence type="ECO:0000313" key="4">
    <source>
        <dbReference type="Proteomes" id="UP000326595"/>
    </source>
</evidence>
<dbReference type="CDD" id="cd20495">
    <property type="entry name" value="C58_PaToxP-like"/>
    <property type="match status" value="1"/>
</dbReference>
<evidence type="ECO:0000313" key="2">
    <source>
        <dbReference type="EMBL" id="CAK9888889.1"/>
    </source>
</evidence>
<name>A0A5E6SGQ7_PSEFL</name>
<organism evidence="3">
    <name type="scientific">Pseudomonas fluorescens</name>
    <dbReference type="NCBI Taxonomy" id="294"/>
    <lineage>
        <taxon>Bacteria</taxon>
        <taxon>Pseudomonadati</taxon>
        <taxon>Pseudomonadota</taxon>
        <taxon>Gammaproteobacteria</taxon>
        <taxon>Pseudomonadales</taxon>
        <taxon>Pseudomonadaceae</taxon>
        <taxon>Pseudomonas</taxon>
    </lineage>
</organism>
<dbReference type="EMBL" id="OZ024668">
    <property type="protein sequence ID" value="CAK9888889.1"/>
    <property type="molecule type" value="Genomic_DNA"/>
</dbReference>
<keyword evidence="1" id="KW-1133">Transmembrane helix</keyword>
<sequence length="1616" mass="176704">MPVVSSLSVSPARTSTANVAQVQQASAMPSPPGMDLQRIAKALRTAAVEDNIAMTVLPGLLVASGVLECKTLILEGVDGQVLYGVDIADPACPLEPEHLGRNQLDQAVRIRLEPMRIGLVSKGEFRAIDLQGDAFFKVVIAAVVDCAPQIISDLQVLALRNELAEWVLLNEPLLSRIWEQVHPSVDEVKAQDWSINPASLLMRVGMLACVAASFGVFGGIGPLALGVWYFGMPLASAVHLARTGPDESREQLLLALASRLPGLDDPQLQILMNKLDARVGDLDVTTVVGNVRKLFAQRAPGVMGEELLERMDPGAWVRAAGKNLQRMPDLTPAKTAVGAGLELMVNLGVPCFVPGQMYKAGTVIPPGRQLTHVESREAKPDPRDATGAPLRMPQRTALEAPVNVLLPLAVAVVTDSPSTGLIAGLALAMTSGAQAAPVAQPEVVADKPELHAQTSPAHVNEARESLDKAINALKAQSRELSSNYVNYTALQRTASGVFPIAVSMLSNALISNKRFFELAKESTVQQRVYNRFRIEELESRIRALEREPSSAPMASDDVDTRSLQTAESRSATVLGSDEYIDAMLIKVMQQQRSGNVTIDASVLDQTVTVKVAPRGYKVSNAFVTEEKPYTVREVLLGKHYRTTTVIADVVPSQALRGHPVVPFLKDSTFSGKVAEQCSQDLAALKNDPLYKSNYESTARQRVRGVLTKYLLSSPAGYGHYLVRRWFSGHTHERLVQVDNRVVPHLLALWGKQGALLVSTATGQIYLWAVNDRSDELLRFTRLHLSQLDQQLVTDEQIIAQRFRVSNVDFFTPRLTFLQAHNPYSSLFTAEMAWLDSNLNSAVFTTDEQRANAKLRLEKGLMQFGAALASVALGVFTGGADIPLMLGVGLDLGTGLASLYFDSQLLAQADSAELVRRAEEDIYADKLALIVGAGLGGAAFARPILHTFEQVRTFCADLRQFARLMARQQTTQNAERLGVMTFLRASPRERSLMMAEIGFEPTAAQGTAAWQQVMHLQGSAGVLSSESVSASMRQGWREAFLGSEARQVHTAEDLLALPRGHRVAVVRESDAELVHGSLSLGEGKVSGPGRQAMATEASSNGWRSVDLEEQLTFTEDGIHLQGQRVRVYADASVAEFRGEPLLGPGRAAMTAAEVEAQRSYLHDLPVNNLRAKAKYCRQAINYLQGHGFGDIKVRVMSAWRGERKIVQYVAVGTAPNGRRMVFDLKPALPGKWGNEVLDGSMALPEELWVGAYQKANGWTVKYREFSTFKDAKAFAQKVRGMSPVSYQEGAVLIKAPADYRQVTGRFWQPKGELLEAPPVIDKKYAEHLHQWKFATGVRKTEYELGKKQPVAIPGLPANTQRWSSTELKNWYLRHQAQLTDLHKGAIAQRIDSAVYRETVMKNLLRAGNRFKQFNVQGNAVYRAAPQALVVGTGEGRCLGLVKAMAVALDDGAQNNLVDRLFLFAAEPEAAESVMFKRGVVALNHDALPSRSMTHVSLDGVCTRMKAMPATGYFELGTENHAMLVGKRISQGQAKYYFYDPNTGLVEFERFSDFEALFKHYFADAKLNAAYQVYGSAKAPQFELNSINVAEQSKARLNSRLTTADLSRETPLIPQAAA</sequence>
<proteinExistence type="predicted"/>
<feature type="transmembrane region" description="Helical" evidence="1">
    <location>
        <begin position="204"/>
        <end position="230"/>
    </location>
</feature>
<dbReference type="EMBL" id="CABVHG010000011">
    <property type="protein sequence ID" value="VVM80109.1"/>
    <property type="molecule type" value="Genomic_DNA"/>
</dbReference>
<dbReference type="RefSeq" id="WP_038994850.1">
    <property type="nucleotide sequence ID" value="NZ_OZ024668.1"/>
</dbReference>
<dbReference type="Gene3D" id="3.10.670.10">
    <property type="entry name" value="Secreted effector protein ssei"/>
    <property type="match status" value="1"/>
</dbReference>
<accession>A0A5E6SGQ7</accession>
<protein>
    <submittedName>
        <fullName evidence="3">Uncharacterized protein</fullName>
    </submittedName>
</protein>
<evidence type="ECO:0000256" key="1">
    <source>
        <dbReference type="SAM" id="Phobius"/>
    </source>
</evidence>
<reference evidence="3" key="1">
    <citation type="submission" date="2019-09" db="EMBL/GenBank/DDBJ databases">
        <authorList>
            <person name="Chandra G."/>
            <person name="Truman W A."/>
        </authorList>
    </citation>
    <scope>NUCLEOTIDE SEQUENCE [LARGE SCALE GENOMIC DNA]</scope>
    <source>
        <strain evidence="3">PS652</strain>
    </source>
</reference>